<keyword evidence="2 9" id="KW-0963">Cytoplasm</keyword>
<keyword evidence="4 9" id="KW-0902">Two-component regulatory system</keyword>
<dbReference type="SUPFAM" id="SSF52172">
    <property type="entry name" value="CheY-like"/>
    <property type="match status" value="1"/>
</dbReference>
<dbReference type="InterPro" id="IPR001789">
    <property type="entry name" value="Sig_transdc_resp-reg_receiver"/>
</dbReference>
<evidence type="ECO:0000256" key="9">
    <source>
        <dbReference type="PIRNR" id="PIRNR006171"/>
    </source>
</evidence>
<evidence type="ECO:0000256" key="4">
    <source>
        <dbReference type="ARBA" id="ARBA00023012"/>
    </source>
</evidence>
<evidence type="ECO:0000256" key="5">
    <source>
        <dbReference type="ARBA" id="ARBA00023015"/>
    </source>
</evidence>
<name>A0A7W9YQR4_9BACL</name>
<accession>A0A7W9YQR4</accession>
<dbReference type="GO" id="GO:0000156">
    <property type="term" value="F:phosphorelay response regulator activity"/>
    <property type="evidence" value="ECO:0007669"/>
    <property type="project" value="TreeGrafter"/>
</dbReference>
<keyword evidence="7 9" id="KW-0010">Activator</keyword>
<keyword evidence="3 10" id="KW-0597">Phosphoprotein</keyword>
<evidence type="ECO:0000256" key="2">
    <source>
        <dbReference type="ARBA" id="ARBA00022490"/>
    </source>
</evidence>
<protein>
    <recommendedName>
        <fullName evidence="9">Transcriptional regulatory protein</fullName>
    </recommendedName>
</protein>
<dbReference type="InterPro" id="IPR048714">
    <property type="entry name" value="DpiA-like_HTH"/>
</dbReference>
<feature type="domain" description="Response regulatory" evidence="11">
    <location>
        <begin position="3"/>
        <end position="119"/>
    </location>
</feature>
<evidence type="ECO:0000313" key="13">
    <source>
        <dbReference type="Proteomes" id="UP000523528"/>
    </source>
</evidence>
<keyword evidence="8 9" id="KW-0804">Transcription</keyword>
<dbReference type="CDD" id="cd19925">
    <property type="entry name" value="REC_citrate_TCS"/>
    <property type="match status" value="1"/>
</dbReference>
<dbReference type="InterPro" id="IPR011006">
    <property type="entry name" value="CheY-like_superfamily"/>
</dbReference>
<evidence type="ECO:0000313" key="12">
    <source>
        <dbReference type="EMBL" id="MBB6176467.1"/>
    </source>
</evidence>
<dbReference type="GO" id="GO:0003677">
    <property type="term" value="F:DNA binding"/>
    <property type="evidence" value="ECO:0007669"/>
    <property type="project" value="UniProtKB-KW"/>
</dbReference>
<evidence type="ECO:0000256" key="8">
    <source>
        <dbReference type="ARBA" id="ARBA00023163"/>
    </source>
</evidence>
<feature type="modified residue" description="4-aspartylphosphate" evidence="10">
    <location>
        <position position="54"/>
    </location>
</feature>
<dbReference type="RefSeq" id="WP_183248100.1">
    <property type="nucleotide sequence ID" value="NZ_JACHES010000004.1"/>
</dbReference>
<keyword evidence="5 9" id="KW-0805">Transcription regulation</keyword>
<keyword evidence="6 9" id="KW-0238">DNA-binding</keyword>
<dbReference type="PANTHER" id="PTHR45526:SF1">
    <property type="entry name" value="TRANSCRIPTIONAL REGULATORY PROTEIN DCUR-RELATED"/>
    <property type="match status" value="1"/>
</dbReference>
<sequence length="225" mass="25859">MIRVLLVEDDPMVQQINKQFVAQVDGVSVVGTAVNGEDALEKLEKLRPDLILLDVYMPKLDGVQTIRLFRECGYEVDVIIVSAASDAETIQTMLRNGAVDYIIKPFQFERLKQAIERYQSLRKTLKDKHVTQQQIDEWMYKPTQVQQVSLPKGLNETTLRQIEQYMSKTTVAQSADEVAEAIGIARVTARRYLEYLDSIGEVEKEVQYGTIGRPIHRYRRPKRTK</sequence>
<dbReference type="InterPro" id="IPR024187">
    <property type="entry name" value="Sig_transdc_resp-reg_cit/mal"/>
</dbReference>
<evidence type="ECO:0000256" key="1">
    <source>
        <dbReference type="ARBA" id="ARBA00004496"/>
    </source>
</evidence>
<proteinExistence type="predicted"/>
<dbReference type="PROSITE" id="PS50110">
    <property type="entry name" value="RESPONSE_REGULATORY"/>
    <property type="match status" value="1"/>
</dbReference>
<organism evidence="12 13">
    <name type="scientific">Anoxybacillus tengchongensis</name>
    <dbReference type="NCBI Taxonomy" id="576944"/>
    <lineage>
        <taxon>Bacteria</taxon>
        <taxon>Bacillati</taxon>
        <taxon>Bacillota</taxon>
        <taxon>Bacilli</taxon>
        <taxon>Bacillales</taxon>
        <taxon>Anoxybacillaceae</taxon>
        <taxon>Anoxybacillus</taxon>
    </lineage>
</organism>
<dbReference type="PANTHER" id="PTHR45526">
    <property type="entry name" value="TRANSCRIPTIONAL REGULATORY PROTEIN DPIA"/>
    <property type="match status" value="1"/>
</dbReference>
<evidence type="ECO:0000256" key="3">
    <source>
        <dbReference type="ARBA" id="ARBA00022553"/>
    </source>
</evidence>
<keyword evidence="13" id="KW-1185">Reference proteome</keyword>
<dbReference type="EMBL" id="JACHES010000004">
    <property type="protein sequence ID" value="MBB6176467.1"/>
    <property type="molecule type" value="Genomic_DNA"/>
</dbReference>
<dbReference type="PIRSF" id="PIRSF006171">
    <property type="entry name" value="RR_citrat_malat"/>
    <property type="match status" value="1"/>
</dbReference>
<evidence type="ECO:0000256" key="7">
    <source>
        <dbReference type="ARBA" id="ARBA00023159"/>
    </source>
</evidence>
<dbReference type="Gene3D" id="3.40.50.2300">
    <property type="match status" value="1"/>
</dbReference>
<gene>
    <name evidence="12" type="ORF">HNQ82_001281</name>
</gene>
<reference evidence="12 13" key="1">
    <citation type="submission" date="2020-08" db="EMBL/GenBank/DDBJ databases">
        <title>Genomic Encyclopedia of Type Strains, Phase IV (KMG-IV): sequencing the most valuable type-strain genomes for metagenomic binning, comparative biology and taxonomic classification.</title>
        <authorList>
            <person name="Goeker M."/>
        </authorList>
    </citation>
    <scope>NUCLEOTIDE SEQUENCE [LARGE SCALE GENOMIC DNA]</scope>
    <source>
        <strain evidence="12 13">DSM 23211</strain>
    </source>
</reference>
<evidence type="ECO:0000259" key="11">
    <source>
        <dbReference type="PROSITE" id="PS50110"/>
    </source>
</evidence>
<dbReference type="SMART" id="SM00448">
    <property type="entry name" value="REC"/>
    <property type="match status" value="1"/>
</dbReference>
<dbReference type="Proteomes" id="UP000523528">
    <property type="component" value="Unassembled WGS sequence"/>
</dbReference>
<evidence type="ECO:0000256" key="6">
    <source>
        <dbReference type="ARBA" id="ARBA00023125"/>
    </source>
</evidence>
<dbReference type="AlphaFoldDB" id="A0A7W9YQR4"/>
<dbReference type="Pfam" id="PF20714">
    <property type="entry name" value="HTH_64"/>
    <property type="match status" value="1"/>
</dbReference>
<evidence type="ECO:0000256" key="10">
    <source>
        <dbReference type="PROSITE-ProRule" id="PRU00169"/>
    </source>
</evidence>
<dbReference type="Pfam" id="PF00072">
    <property type="entry name" value="Response_reg"/>
    <property type="match status" value="1"/>
</dbReference>
<comment type="caution">
    <text evidence="12">The sequence shown here is derived from an EMBL/GenBank/DDBJ whole genome shotgun (WGS) entry which is preliminary data.</text>
</comment>
<dbReference type="GO" id="GO:0005737">
    <property type="term" value="C:cytoplasm"/>
    <property type="evidence" value="ECO:0007669"/>
    <property type="project" value="UniProtKB-SubCell"/>
</dbReference>
<dbReference type="InterPro" id="IPR051271">
    <property type="entry name" value="2C-system_Tx_regulators"/>
</dbReference>
<comment type="subcellular location">
    <subcellularLocation>
        <location evidence="1 9">Cytoplasm</location>
    </subcellularLocation>
</comment>
<dbReference type="GO" id="GO:0003700">
    <property type="term" value="F:DNA-binding transcription factor activity"/>
    <property type="evidence" value="ECO:0007669"/>
    <property type="project" value="InterPro"/>
</dbReference>